<sequence length="403" mass="44527">MTLLPTIAEFDLAGVPAWNLIRSLPAEARGVAHSLVDTLRSHRMIVLRSGGHLLSDQEVAAFICEQPDVLARTLPVIEQWGFAARDDEGALYSPHLLARELRRQDRARRREERDEALRRFEAAQAAGEIAPDATLRSVTAKANGSAGGRPRKGETREQARIRRAQEAEATQRQRHMPLMRSLPGAESVETQNPNQKPKSVSVSGVSVSRSGFSVPLDIGIDRDINLKPTSTPDEPENPAAQTEQPVQAVTVPPKVIATTVERVIEVAGFTRGPRNQYPAVRKWLEQGCPPDLLIEAVKAHRATMDSAPEHMGAFQAAIRAAWEQSLINAPEPAPQREIPAWEVQARADLAADQRAFSVMFEENRDYGQARRRWAEEAARLGRPTTDLKLDAYLAAYRPVEQAA</sequence>
<feature type="compositionally biased region" description="Polar residues" evidence="1">
    <location>
        <begin position="188"/>
        <end position="198"/>
    </location>
</feature>
<proteinExistence type="predicted"/>
<dbReference type="Proteomes" id="UP000237344">
    <property type="component" value="Unassembled WGS sequence"/>
</dbReference>
<protein>
    <submittedName>
        <fullName evidence="2">Uncharacterized protein</fullName>
    </submittedName>
</protein>
<keyword evidence="3" id="KW-1185">Reference proteome</keyword>
<dbReference type="AlphaFoldDB" id="A0A2S3VZX4"/>
<evidence type="ECO:0000313" key="2">
    <source>
        <dbReference type="EMBL" id="POF62175.1"/>
    </source>
</evidence>
<dbReference type="OrthoDB" id="7265760at2"/>
<feature type="region of interest" description="Disordered" evidence="1">
    <location>
        <begin position="223"/>
        <end position="245"/>
    </location>
</feature>
<reference evidence="2 3" key="1">
    <citation type="submission" date="2018-01" db="EMBL/GenBank/DDBJ databases">
        <title>Draft Genome Sequence of Komagataeibacter maltaceti LMG 1529, a Vinegar Producing Acetic Acid Bacterium Isolated from Malt Vinegar Brewery Acetifiers.</title>
        <authorList>
            <person name="Zhang Q."/>
            <person name="Hollensteiner J."/>
            <person name="Poehlein A."/>
            <person name="Daniel R."/>
        </authorList>
    </citation>
    <scope>NUCLEOTIDE SEQUENCE [LARGE SCALE GENOMIC DNA]</scope>
    <source>
        <strain evidence="2 3">LMG 1529</strain>
    </source>
</reference>
<organism evidence="2 3">
    <name type="scientific">Novacetimonas maltaceti</name>
    <dbReference type="NCBI Taxonomy" id="1203393"/>
    <lineage>
        <taxon>Bacteria</taxon>
        <taxon>Pseudomonadati</taxon>
        <taxon>Pseudomonadota</taxon>
        <taxon>Alphaproteobacteria</taxon>
        <taxon>Acetobacterales</taxon>
        <taxon>Acetobacteraceae</taxon>
        <taxon>Novacetimonas</taxon>
    </lineage>
</organism>
<gene>
    <name evidence="2" type="ORF">KMAL_21890</name>
</gene>
<feature type="region of interest" description="Disordered" evidence="1">
    <location>
        <begin position="131"/>
        <end position="206"/>
    </location>
</feature>
<evidence type="ECO:0000313" key="3">
    <source>
        <dbReference type="Proteomes" id="UP000237344"/>
    </source>
</evidence>
<comment type="caution">
    <text evidence="2">The sequence shown here is derived from an EMBL/GenBank/DDBJ whole genome shotgun (WGS) entry which is preliminary data.</text>
</comment>
<feature type="compositionally biased region" description="Basic and acidic residues" evidence="1">
    <location>
        <begin position="151"/>
        <end position="171"/>
    </location>
</feature>
<dbReference type="EMBL" id="POTC01000031">
    <property type="protein sequence ID" value="POF62175.1"/>
    <property type="molecule type" value="Genomic_DNA"/>
</dbReference>
<name>A0A2S3VZX4_9PROT</name>
<accession>A0A2S3VZX4</accession>
<evidence type="ECO:0000256" key="1">
    <source>
        <dbReference type="SAM" id="MobiDB-lite"/>
    </source>
</evidence>
<dbReference type="RefSeq" id="WP_110095753.1">
    <property type="nucleotide sequence ID" value="NZ_NKUE01000024.1"/>
</dbReference>